<dbReference type="EMBL" id="CP013387">
    <property type="protein sequence ID" value="AOJ03771.1"/>
    <property type="molecule type" value="Genomic_DNA"/>
</dbReference>
<accession>A0A1B4FJC2</accession>
<feature type="region of interest" description="Disordered" evidence="1">
    <location>
        <begin position="138"/>
        <end position="160"/>
    </location>
</feature>
<keyword evidence="3" id="KW-1185">Reference proteome</keyword>
<evidence type="ECO:0000313" key="3">
    <source>
        <dbReference type="Proteomes" id="UP000062519"/>
    </source>
</evidence>
<feature type="region of interest" description="Disordered" evidence="1">
    <location>
        <begin position="41"/>
        <end position="126"/>
    </location>
</feature>
<gene>
    <name evidence="2" type="ORF">WS70_17745</name>
</gene>
<reference evidence="2 3" key="1">
    <citation type="submission" date="2015-12" db="EMBL/GenBank/DDBJ databases">
        <title>Diversity of Burkholderia near neighbor genomes.</title>
        <authorList>
            <person name="Sahl J."/>
            <person name="Wagner D."/>
            <person name="Keim P."/>
        </authorList>
    </citation>
    <scope>NUCLEOTIDE SEQUENCE [LARGE SCALE GENOMIC DNA]</scope>
    <source>
        <strain evidence="2 3">BDU6</strain>
    </source>
</reference>
<dbReference type="AlphaFoldDB" id="A0A1B4FJC2"/>
<evidence type="ECO:0000313" key="2">
    <source>
        <dbReference type="EMBL" id="AOJ03771.1"/>
    </source>
</evidence>
<dbReference type="Proteomes" id="UP000062519">
    <property type="component" value="Chromosome 2"/>
</dbReference>
<dbReference type="KEGG" id="buu:WS70_17745"/>
<evidence type="ECO:0000256" key="1">
    <source>
        <dbReference type="SAM" id="MobiDB-lite"/>
    </source>
</evidence>
<sequence length="160" mass="17617">MTPRGVPFAVCGTSRAVALRQRNCKHLVPFLVSCIEYPQEHASRQRDEVAAKASARDRRDAPPRPAERDRVRPDSIRPASRHVAADAPAPGAIGNSSRPARSLAANVASPSSRPLPPGAEMKSDRLLRATTIDFDFDIDRRRPAIRKPDRPEGFRRVDPA</sequence>
<organism evidence="2 3">
    <name type="scientific">Burkholderia mayonis</name>
    <dbReference type="NCBI Taxonomy" id="1385591"/>
    <lineage>
        <taxon>Bacteria</taxon>
        <taxon>Pseudomonadati</taxon>
        <taxon>Pseudomonadota</taxon>
        <taxon>Betaproteobacteria</taxon>
        <taxon>Burkholderiales</taxon>
        <taxon>Burkholderiaceae</taxon>
        <taxon>Burkholderia</taxon>
        <taxon>pseudomallei group</taxon>
    </lineage>
</organism>
<feature type="compositionally biased region" description="Basic and acidic residues" evidence="1">
    <location>
        <begin position="41"/>
        <end position="75"/>
    </location>
</feature>
<protein>
    <submittedName>
        <fullName evidence="2">Uncharacterized protein</fullName>
    </submittedName>
</protein>
<name>A0A1B4FJC2_9BURK</name>
<proteinExistence type="predicted"/>